<dbReference type="EC" id="1.2.1.71" evidence="4"/>
<evidence type="ECO:0000256" key="3">
    <source>
        <dbReference type="ARBA" id="ARBA00023027"/>
    </source>
</evidence>
<protein>
    <recommendedName>
        <fullName evidence="4">N-succinylglutamate 5-semialdehyde dehydrogenase</fullName>
        <ecNumber evidence="4">1.2.1.71</ecNumber>
    </recommendedName>
    <alternativeName>
        <fullName evidence="4">Succinylglutamic semialdehyde dehydrogenase</fullName>
        <shortName evidence="4">SGSD</shortName>
    </alternativeName>
</protein>
<dbReference type="EMBL" id="CAFE01000027">
    <property type="protein sequence ID" value="CCD36028.1"/>
    <property type="molecule type" value="Genomic_DNA"/>
</dbReference>
<dbReference type="PROSITE" id="PS00687">
    <property type="entry name" value="ALDEHYDE_DEHYDR_GLU"/>
    <property type="match status" value="1"/>
</dbReference>
<evidence type="ECO:0000256" key="4">
    <source>
        <dbReference type="HAMAP-Rule" id="MF_01174"/>
    </source>
</evidence>
<reference evidence="7 8" key="1">
    <citation type="submission" date="2011-09" db="EMBL/GenBank/DDBJ databases">
        <authorList>
            <person name="Carlier A."/>
        </authorList>
    </citation>
    <scope>NUCLEOTIDE SEQUENCE [LARGE SCALE GENOMIC DNA]</scope>
    <source>
        <strain evidence="7 8">UZHbot1</strain>
    </source>
</reference>
<dbReference type="SUPFAM" id="SSF53720">
    <property type="entry name" value="ALDH-like"/>
    <property type="match status" value="1"/>
</dbReference>
<dbReference type="Pfam" id="PF00171">
    <property type="entry name" value="Aldedh"/>
    <property type="match status" value="1"/>
</dbReference>
<evidence type="ECO:0000256" key="5">
    <source>
        <dbReference type="PROSITE-ProRule" id="PRU10007"/>
    </source>
</evidence>
<accession>G4M4F1</accession>
<evidence type="ECO:0000313" key="8">
    <source>
        <dbReference type="Proteomes" id="UP000003511"/>
    </source>
</evidence>
<feature type="binding site" evidence="4">
    <location>
        <begin position="233"/>
        <end position="238"/>
    </location>
    <ligand>
        <name>NAD(+)</name>
        <dbReference type="ChEBI" id="CHEBI:57540"/>
    </ligand>
</feature>
<dbReference type="NCBIfam" id="NF006992">
    <property type="entry name" value="PRK09457.1"/>
    <property type="match status" value="1"/>
</dbReference>
<evidence type="ECO:0000313" key="7">
    <source>
        <dbReference type="EMBL" id="CCD36028.1"/>
    </source>
</evidence>
<evidence type="ECO:0000259" key="6">
    <source>
        <dbReference type="Pfam" id="PF00171"/>
    </source>
</evidence>
<comment type="similarity">
    <text evidence="4">Belongs to the aldehyde dehydrogenase family. AstD subfamily.</text>
</comment>
<dbReference type="GO" id="GO:0019545">
    <property type="term" value="P:L-arginine catabolic process to succinate"/>
    <property type="evidence" value="ECO:0007669"/>
    <property type="project" value="UniProtKB-UniRule"/>
</dbReference>
<organism evidence="7 8">
    <name type="scientific">Candidatus Paraburkholderia kirkii UZHbot1</name>
    <dbReference type="NCBI Taxonomy" id="1055526"/>
    <lineage>
        <taxon>Bacteria</taxon>
        <taxon>Pseudomonadati</taxon>
        <taxon>Pseudomonadota</taxon>
        <taxon>Betaproteobacteria</taxon>
        <taxon>Burkholderiales</taxon>
        <taxon>Burkholderiaceae</taxon>
        <taxon>Paraburkholderia</taxon>
    </lineage>
</organism>
<dbReference type="PROSITE" id="PS00070">
    <property type="entry name" value="ALDEHYDE_DEHYDR_CYS"/>
    <property type="match status" value="1"/>
</dbReference>
<feature type="active site" evidence="4">
    <location>
        <position position="290"/>
    </location>
</feature>
<sequence length="499" mass="53512">MSAKQQRHDMDISNQLYIGGDWQEGKGAAFASRNPGTDETVWQGRSASAEDVDRAVSSARRAFASWSALTLDERVAIAKRFAALLNENKDALVHAIGHETGKPLWEARTEVASMAAKVDISVQAYHERTGEKRAPMADGVAVLRHRPHGVVAVFGPYNFPGHLPNEHIVPALIAGNAVVFKPSELAPGVAAATVALWIQAGLPGGVLNLVQGEKDTGVALANHRQIDGLFFNGSSDTGTLLHRQFGGRPEIVLALEMGGNNPLVVANVADVDAAVHHTIQSAFLSAGQRCTCARRLFVPDDAFGQRFMQRLTEVSANIRVGKYDEEPQPYMGAVISALAAARLVDAQVRLIEAGAVPLLEMKQRAANLGFVSPAILDVTNARDVPDEEHFGPMVQVTRYKSLDEAIKRANDTAYGLSAGLFADDDAAWTYFQRTIRAGIVNWNRPTNGASSAAPFGGVGRSGNQRPSAYYAADYCSYPMASVESAQLQMPASVSLGLQF</sequence>
<dbReference type="AlphaFoldDB" id="G4M4F1"/>
<keyword evidence="2 4" id="KW-0560">Oxidoreductase</keyword>
<dbReference type="InterPro" id="IPR016160">
    <property type="entry name" value="Ald_DH_CS_CYS"/>
</dbReference>
<dbReference type="InterPro" id="IPR016163">
    <property type="entry name" value="Ald_DH_C"/>
</dbReference>
<proteinExistence type="inferred from homology"/>
<dbReference type="Gene3D" id="3.40.605.10">
    <property type="entry name" value="Aldehyde Dehydrogenase, Chain A, domain 1"/>
    <property type="match status" value="1"/>
</dbReference>
<comment type="pathway">
    <text evidence="4">Amino-acid degradation; L-arginine degradation via AST pathway; L-glutamate and succinate from L-arginine: step 4/5.</text>
</comment>
<dbReference type="HAMAP" id="MF_01174">
    <property type="entry name" value="Aldedh_AstD"/>
    <property type="match status" value="1"/>
</dbReference>
<name>G4M4F1_9BURK</name>
<dbReference type="UniPathway" id="UPA00185">
    <property type="reaction ID" value="UER00282"/>
</dbReference>
<dbReference type="Gene3D" id="3.40.309.10">
    <property type="entry name" value="Aldehyde Dehydrogenase, Chain A, domain 2"/>
    <property type="match status" value="1"/>
</dbReference>
<gene>
    <name evidence="4" type="primary">astD</name>
    <name evidence="7" type="ORF">BKIR_c120_4899</name>
</gene>
<dbReference type="GO" id="GO:0019544">
    <property type="term" value="P:L-arginine catabolic process to L-glutamate"/>
    <property type="evidence" value="ECO:0007669"/>
    <property type="project" value="UniProtKB-UniRule"/>
</dbReference>
<dbReference type="NCBIfam" id="TIGR03240">
    <property type="entry name" value="arg_catab_astD"/>
    <property type="match status" value="1"/>
</dbReference>
<dbReference type="GO" id="GO:0043824">
    <property type="term" value="F:succinylglutamate-semialdehyde dehydrogenase activity"/>
    <property type="evidence" value="ECO:0007669"/>
    <property type="project" value="UniProtKB-EC"/>
</dbReference>
<dbReference type="Proteomes" id="UP000003511">
    <property type="component" value="Unassembled WGS sequence"/>
</dbReference>
<feature type="domain" description="Aldehyde dehydrogenase" evidence="6">
    <location>
        <begin position="22"/>
        <end position="474"/>
    </location>
</feature>
<dbReference type="InterPro" id="IPR029510">
    <property type="entry name" value="Ald_DH_CS_GLU"/>
</dbReference>
<comment type="caution">
    <text evidence="7">The sequence shown here is derived from an EMBL/GenBank/DDBJ whole genome shotgun (WGS) entry which is preliminary data.</text>
</comment>
<dbReference type="InterPro" id="IPR015590">
    <property type="entry name" value="Aldehyde_DH_dom"/>
</dbReference>
<evidence type="ECO:0000256" key="1">
    <source>
        <dbReference type="ARBA" id="ARBA00022503"/>
    </source>
</evidence>
<keyword evidence="8" id="KW-1185">Reference proteome</keyword>
<keyword evidence="1 4" id="KW-0056">Arginine metabolism</keyword>
<dbReference type="CDD" id="cd07095">
    <property type="entry name" value="ALDH_SGSD_AstD"/>
    <property type="match status" value="1"/>
</dbReference>
<comment type="function">
    <text evidence="4">Catalyzes the NAD-dependent reduction of succinylglutamate semialdehyde into succinylglutamate.</text>
</comment>
<dbReference type="STRING" id="1055526.BKIR_c120_4899"/>
<feature type="active site" evidence="4 5">
    <location>
        <position position="256"/>
    </location>
</feature>
<comment type="catalytic activity">
    <reaction evidence="4">
        <text>N-succinyl-L-glutamate 5-semialdehyde + NAD(+) + H2O = N-succinyl-L-glutamate + NADH + 2 H(+)</text>
        <dbReference type="Rhea" id="RHEA:10812"/>
        <dbReference type="ChEBI" id="CHEBI:15377"/>
        <dbReference type="ChEBI" id="CHEBI:15378"/>
        <dbReference type="ChEBI" id="CHEBI:57540"/>
        <dbReference type="ChEBI" id="CHEBI:57945"/>
        <dbReference type="ChEBI" id="CHEBI:58520"/>
        <dbReference type="ChEBI" id="CHEBI:58763"/>
        <dbReference type="EC" id="1.2.1.71"/>
    </reaction>
</comment>
<dbReference type="PANTHER" id="PTHR11699">
    <property type="entry name" value="ALDEHYDE DEHYDROGENASE-RELATED"/>
    <property type="match status" value="1"/>
</dbReference>
<dbReference type="HOGENOM" id="CLU_005391_1_0_4"/>
<dbReference type="FunFam" id="3.40.605.10:FF:000010">
    <property type="entry name" value="N-succinylglutamate 5-semialdehyde dehydrogenase"/>
    <property type="match status" value="1"/>
</dbReference>
<evidence type="ECO:0000256" key="2">
    <source>
        <dbReference type="ARBA" id="ARBA00023002"/>
    </source>
</evidence>
<reference evidence="7 8" key="2">
    <citation type="submission" date="2011-10" db="EMBL/GenBank/DDBJ databases">
        <title>Draft genome sequence of Candidatus Burkholderia kirkii.</title>
        <authorList>
            <person name="Carlier A.L."/>
            <person name="Eberl L."/>
        </authorList>
    </citation>
    <scope>NUCLEOTIDE SEQUENCE [LARGE SCALE GENOMIC DNA]</scope>
    <source>
        <strain evidence="7 8">UZHbot1</strain>
    </source>
</reference>
<dbReference type="InterPro" id="IPR016162">
    <property type="entry name" value="Ald_DH_N"/>
</dbReference>
<dbReference type="InterPro" id="IPR016161">
    <property type="entry name" value="Ald_DH/histidinol_DH"/>
</dbReference>
<keyword evidence="3 4" id="KW-0520">NAD</keyword>
<dbReference type="InterPro" id="IPR017649">
    <property type="entry name" value="SuccinylGlu_semiald_DH_AstD"/>
</dbReference>